<dbReference type="SUPFAM" id="SSF57959">
    <property type="entry name" value="Leucine zipper domain"/>
    <property type="match status" value="1"/>
</dbReference>
<dbReference type="Gene3D" id="1.20.5.170">
    <property type="match status" value="1"/>
</dbReference>
<dbReference type="PANTHER" id="PTHR38116:SF9">
    <property type="entry name" value="BZIP DOMAIN-CONTAINING PROTEIN"/>
    <property type="match status" value="1"/>
</dbReference>
<organism evidence="3 4">
    <name type="scientific">Botrytis tulipae</name>
    <dbReference type="NCBI Taxonomy" id="87230"/>
    <lineage>
        <taxon>Eukaryota</taxon>
        <taxon>Fungi</taxon>
        <taxon>Dikarya</taxon>
        <taxon>Ascomycota</taxon>
        <taxon>Pezizomycotina</taxon>
        <taxon>Leotiomycetes</taxon>
        <taxon>Helotiales</taxon>
        <taxon>Sclerotiniaceae</taxon>
        <taxon>Botrytis</taxon>
    </lineage>
</organism>
<feature type="region of interest" description="Disordered" evidence="2">
    <location>
        <begin position="109"/>
        <end position="132"/>
    </location>
</feature>
<feature type="compositionally biased region" description="Polar residues" evidence="2">
    <location>
        <begin position="178"/>
        <end position="206"/>
    </location>
</feature>
<evidence type="ECO:0000313" key="3">
    <source>
        <dbReference type="EMBL" id="TGO09021.1"/>
    </source>
</evidence>
<dbReference type="PANTHER" id="PTHR38116">
    <property type="entry name" value="CHROMOSOME 7, WHOLE GENOME SHOTGUN SEQUENCE"/>
    <property type="match status" value="1"/>
</dbReference>
<dbReference type="EMBL" id="PQXH01000182">
    <property type="protein sequence ID" value="TGO09021.1"/>
    <property type="molecule type" value="Genomic_DNA"/>
</dbReference>
<feature type="compositionally biased region" description="Low complexity" evidence="2">
    <location>
        <begin position="113"/>
        <end position="132"/>
    </location>
</feature>
<dbReference type="AlphaFoldDB" id="A0A4Z1EI21"/>
<name>A0A4Z1EI21_9HELO</name>
<keyword evidence="1" id="KW-0175">Coiled coil</keyword>
<dbReference type="InterPro" id="IPR046347">
    <property type="entry name" value="bZIP_sf"/>
</dbReference>
<accession>A0A4Z1EI21</accession>
<feature type="compositionally biased region" description="Polar residues" evidence="2">
    <location>
        <begin position="214"/>
        <end position="230"/>
    </location>
</feature>
<sequence>MATTFTSTIHDSRQYFYSTAMDSSADKEERKREYNRLAQREFRRRRKEHLKNLEQAQKEQSSEQSEEIERLRYQNDELRRENETLRAQLYGSTTQSLLLQPVGQIPSDHRQYSLSPSISGASISNAGSPPASLSSEMMSMGSIPMTSTMISPSTYAYADSAALSSQPYMVHQSGLRPHNSQSSPDTSGYTRNARSAMGPSNFQHPSLSIPRASGSGNATDQQPRASSSRQNVLMATVPYDRKRGCIEIRELFRPLLSDPSIVDGSSPDRHLALLRSMTDMLPPTLKPNKSQLEKAHYYAIDMIASPSLRERLMTLARDVALSFIRDFGSCIGEADDTGQIIIWGDDPYDEISWEASQPLLERWGWLLGRDFVDRSNAWRVQRGAPLYLIGKEGVLGVSVE</sequence>
<dbReference type="InterPro" id="IPR021833">
    <property type="entry name" value="DUF3425"/>
</dbReference>
<comment type="caution">
    <text evidence="3">The sequence shown here is derived from an EMBL/GenBank/DDBJ whole genome shotgun (WGS) entry which is preliminary data.</text>
</comment>
<dbReference type="CDD" id="cd14688">
    <property type="entry name" value="bZIP_YAP"/>
    <property type="match status" value="1"/>
</dbReference>
<evidence type="ECO:0000256" key="2">
    <source>
        <dbReference type="SAM" id="MobiDB-lite"/>
    </source>
</evidence>
<dbReference type="GO" id="GO:0003700">
    <property type="term" value="F:DNA-binding transcription factor activity"/>
    <property type="evidence" value="ECO:0007669"/>
    <property type="project" value="InterPro"/>
</dbReference>
<evidence type="ECO:0000256" key="1">
    <source>
        <dbReference type="SAM" id="Coils"/>
    </source>
</evidence>
<evidence type="ECO:0000313" key="4">
    <source>
        <dbReference type="Proteomes" id="UP000297777"/>
    </source>
</evidence>
<reference evidence="3 4" key="1">
    <citation type="submission" date="2017-12" db="EMBL/GenBank/DDBJ databases">
        <title>Comparative genomics of Botrytis spp.</title>
        <authorList>
            <person name="Valero-Jimenez C.A."/>
            <person name="Tapia P."/>
            <person name="Veloso J."/>
            <person name="Silva-Moreno E."/>
            <person name="Staats M."/>
            <person name="Valdes J.H."/>
            <person name="Van Kan J.A.L."/>
        </authorList>
    </citation>
    <scope>NUCLEOTIDE SEQUENCE [LARGE SCALE GENOMIC DNA]</scope>
    <source>
        <strain evidence="3 4">Bt9001</strain>
    </source>
</reference>
<dbReference type="Proteomes" id="UP000297777">
    <property type="component" value="Unassembled WGS sequence"/>
</dbReference>
<gene>
    <name evidence="3" type="ORF">BTUL_0182g00080</name>
</gene>
<proteinExistence type="predicted"/>
<protein>
    <recommendedName>
        <fullName evidence="5">BZIP domain-containing protein</fullName>
    </recommendedName>
</protein>
<feature type="region of interest" description="Disordered" evidence="2">
    <location>
        <begin position="172"/>
        <end position="230"/>
    </location>
</feature>
<dbReference type="OrthoDB" id="2245989at2759"/>
<evidence type="ECO:0008006" key="5">
    <source>
        <dbReference type="Google" id="ProtNLM"/>
    </source>
</evidence>
<feature type="coiled-coil region" evidence="1">
    <location>
        <begin position="39"/>
        <end position="88"/>
    </location>
</feature>
<dbReference type="Pfam" id="PF11905">
    <property type="entry name" value="DUF3425"/>
    <property type="match status" value="1"/>
</dbReference>
<keyword evidence="4" id="KW-1185">Reference proteome</keyword>